<gene>
    <name evidence="2" type="ORF">COCC4DRAFT_75875</name>
</gene>
<evidence type="ECO:0000259" key="1">
    <source>
        <dbReference type="PROSITE" id="PS50011"/>
    </source>
</evidence>
<dbReference type="SUPFAM" id="SSF56112">
    <property type="entry name" value="Protein kinase-like (PK-like)"/>
    <property type="match status" value="1"/>
</dbReference>
<name>N4X4T2_COCH4</name>
<dbReference type="PROSITE" id="PS50011">
    <property type="entry name" value="PROTEIN_KINASE_DOM"/>
    <property type="match status" value="1"/>
</dbReference>
<dbReference type="Proteomes" id="UP000012338">
    <property type="component" value="Unassembled WGS sequence"/>
</dbReference>
<evidence type="ECO:0000313" key="2">
    <source>
        <dbReference type="EMBL" id="ENI00267.1"/>
    </source>
</evidence>
<organism evidence="2 3">
    <name type="scientific">Cochliobolus heterostrophus (strain C4 / ATCC 48331 / race T)</name>
    <name type="common">Southern corn leaf blight fungus</name>
    <name type="synonym">Bipolaris maydis</name>
    <dbReference type="NCBI Taxonomy" id="665024"/>
    <lineage>
        <taxon>Eukaryota</taxon>
        <taxon>Fungi</taxon>
        <taxon>Dikarya</taxon>
        <taxon>Ascomycota</taxon>
        <taxon>Pezizomycotina</taxon>
        <taxon>Dothideomycetes</taxon>
        <taxon>Pleosporomycetidae</taxon>
        <taxon>Pleosporales</taxon>
        <taxon>Pleosporineae</taxon>
        <taxon>Pleosporaceae</taxon>
        <taxon>Bipolaris</taxon>
    </lineage>
</organism>
<proteinExistence type="predicted"/>
<dbReference type="GO" id="GO:0005524">
    <property type="term" value="F:ATP binding"/>
    <property type="evidence" value="ECO:0007669"/>
    <property type="project" value="InterPro"/>
</dbReference>
<dbReference type="InterPro" id="IPR000719">
    <property type="entry name" value="Prot_kinase_dom"/>
</dbReference>
<reference evidence="2 3" key="1">
    <citation type="journal article" date="2012" name="PLoS Pathog.">
        <title>Diverse lifestyles and strategies of plant pathogenesis encoded in the genomes of eighteen Dothideomycetes fungi.</title>
        <authorList>
            <person name="Ohm R.A."/>
            <person name="Feau N."/>
            <person name="Henrissat B."/>
            <person name="Schoch C.L."/>
            <person name="Horwitz B.A."/>
            <person name="Barry K.W."/>
            <person name="Condon B.J."/>
            <person name="Copeland A.C."/>
            <person name="Dhillon B."/>
            <person name="Glaser F."/>
            <person name="Hesse C.N."/>
            <person name="Kosti I."/>
            <person name="LaButti K."/>
            <person name="Lindquist E.A."/>
            <person name="Lucas S."/>
            <person name="Salamov A.A."/>
            <person name="Bradshaw R.E."/>
            <person name="Ciuffetti L."/>
            <person name="Hamelin R.C."/>
            <person name="Kema G.H.J."/>
            <person name="Lawrence C."/>
            <person name="Scott J.A."/>
            <person name="Spatafora J.W."/>
            <person name="Turgeon B.G."/>
            <person name="de Wit P.J.G.M."/>
            <person name="Zhong S."/>
            <person name="Goodwin S.B."/>
            <person name="Grigoriev I.V."/>
        </authorList>
    </citation>
    <scope>NUCLEOTIDE SEQUENCE [LARGE SCALE GENOMIC DNA]</scope>
    <source>
        <strain evidence="3">C4 / ATCC 48331 / race T</strain>
    </source>
</reference>
<accession>N4X4T2</accession>
<dbReference type="OrthoDB" id="3693843at2759"/>
<dbReference type="GO" id="GO:0004674">
    <property type="term" value="F:protein serine/threonine kinase activity"/>
    <property type="evidence" value="ECO:0007669"/>
    <property type="project" value="TreeGrafter"/>
</dbReference>
<dbReference type="InterPro" id="IPR011009">
    <property type="entry name" value="Kinase-like_dom_sf"/>
</dbReference>
<dbReference type="EMBL" id="KB733476">
    <property type="protein sequence ID" value="ENI00267.1"/>
    <property type="molecule type" value="Genomic_DNA"/>
</dbReference>
<reference evidence="3" key="2">
    <citation type="journal article" date="2013" name="PLoS Genet.">
        <title>Comparative genome structure, secondary metabolite, and effector coding capacity across Cochliobolus pathogens.</title>
        <authorList>
            <person name="Condon B.J."/>
            <person name="Leng Y."/>
            <person name="Wu D."/>
            <person name="Bushley K.E."/>
            <person name="Ohm R.A."/>
            <person name="Otillar R."/>
            <person name="Martin J."/>
            <person name="Schackwitz W."/>
            <person name="Grimwood J."/>
            <person name="MohdZainudin N."/>
            <person name="Xue C."/>
            <person name="Wang R."/>
            <person name="Manning V.A."/>
            <person name="Dhillon B."/>
            <person name="Tu Z.J."/>
            <person name="Steffenson B.J."/>
            <person name="Salamov A."/>
            <person name="Sun H."/>
            <person name="Lowry S."/>
            <person name="LaButti K."/>
            <person name="Han J."/>
            <person name="Copeland A."/>
            <person name="Lindquist E."/>
            <person name="Barry K."/>
            <person name="Schmutz J."/>
            <person name="Baker S.E."/>
            <person name="Ciuffetti L.M."/>
            <person name="Grigoriev I.V."/>
            <person name="Zhong S."/>
            <person name="Turgeon B.G."/>
        </authorList>
    </citation>
    <scope>NUCLEOTIDE SEQUENCE [LARGE SCALE GENOMIC DNA]</scope>
    <source>
        <strain evidence="3">C4 / ATCC 48331 / race T</strain>
    </source>
</reference>
<evidence type="ECO:0000313" key="3">
    <source>
        <dbReference type="Proteomes" id="UP000012338"/>
    </source>
</evidence>
<dbReference type="HOGENOM" id="CLU_029540_0_0_1"/>
<dbReference type="SMART" id="SM00220">
    <property type="entry name" value="S_TKc"/>
    <property type="match status" value="1"/>
</dbReference>
<feature type="domain" description="Protein kinase" evidence="1">
    <location>
        <begin position="229"/>
        <end position="551"/>
    </location>
</feature>
<dbReference type="InterPro" id="IPR053235">
    <property type="entry name" value="Ser_Thr_kinase"/>
</dbReference>
<dbReference type="AlphaFoldDB" id="N4X4T2"/>
<keyword evidence="3" id="KW-1185">Reference proteome</keyword>
<sequence>MAVNIEAQYAAQRIDFATLEQIYIPRTLEVGWIHSIQKEGGHGEDFRLFVIGHKLKHWQRTRTIPSEKKVVHAWGNTDAISREPFIVIAESEPDPRLHRENFENHAALLTFADKHVRQEEHNDFRAFVYGCRVTDIRLRAESQAQTLINRWKDRTPAEHTHYISRGRQFYERHMVQFPHLRPAGCPGDHLYVKDPTPEATMSDIAFVNLHDARPTNEPKKPAGSRWVFERTLMQVPEATFGDYQTQRIVHLFALVSADHLILKRMVVKIIGSLTTRQVEKCLNREYDNAHKKLSNISCAHILKAYGSAIRRRASAPQLGYIFMEYAEHGDLGDYLAKHALENPGKQLAEPFLWLVFRAMVEAVFVMALGRRVPKHLPLDSYGKGLNLEPVEGWKPIINPDIKTYNIVLAAPQPDYYPAYPTPKMIDFGLCFDDGYFDDPKRKELGVGTVGYGPPEHDSKNFPDYRNAPVDIASEIFNVGLTMLNMMEPWVSRGMTSTEQSQLGFEHHGNYSYSYSSRLEELVFRCLEFPRRKRPSLTEVLYFTRVGLREWEAAYGSVNKAKENLLGFARVEVDGEEEFCVGRVAPRRWKGMRERRERVTGQACGLMRKAEEAGFVGNEREARRLRFGLSRGSP</sequence>
<dbReference type="PANTHER" id="PTHR24361">
    <property type="entry name" value="MITOGEN-ACTIVATED KINASE KINASE KINASE"/>
    <property type="match status" value="1"/>
</dbReference>
<protein>
    <recommendedName>
        <fullName evidence="1">Protein kinase domain-containing protein</fullName>
    </recommendedName>
</protein>
<dbReference type="Gene3D" id="3.30.200.20">
    <property type="entry name" value="Phosphorylase Kinase, domain 1"/>
    <property type="match status" value="1"/>
</dbReference>
<dbReference type="GO" id="GO:0005737">
    <property type="term" value="C:cytoplasm"/>
    <property type="evidence" value="ECO:0007669"/>
    <property type="project" value="TreeGrafter"/>
</dbReference>
<dbReference type="Gene3D" id="1.10.510.10">
    <property type="entry name" value="Transferase(Phosphotransferase) domain 1"/>
    <property type="match status" value="2"/>
</dbReference>